<dbReference type="RefSeq" id="WP_115929560.1">
    <property type="nucleotide sequence ID" value="NZ_QNVV01000019.1"/>
</dbReference>
<evidence type="ECO:0000313" key="1">
    <source>
        <dbReference type="EMBL" id="REC44615.1"/>
    </source>
</evidence>
<evidence type="ECO:0000313" key="2">
    <source>
        <dbReference type="Proteomes" id="UP000256257"/>
    </source>
</evidence>
<gene>
    <name evidence="1" type="ORF">DRF67_17315</name>
</gene>
<dbReference type="OrthoDB" id="1524679at2"/>
<proteinExistence type="predicted"/>
<dbReference type="GeneID" id="301711694"/>
<keyword evidence="1" id="KW-0238">DNA-binding</keyword>
<accession>A0A3D9ATN3</accession>
<name>A0A3D9ATN3_9FLAO</name>
<sequence>MEYLTKDDLSEFKKELFDELQKVFVENSKNLDKNENKWDWLRSKEIRKLLAISPATLQNLRIGEKIRYKKILGSYYYNRNDLELLFKTE</sequence>
<keyword evidence="2" id="KW-1185">Reference proteome</keyword>
<dbReference type="PANTHER" id="PTHR34585">
    <property type="match status" value="1"/>
</dbReference>
<dbReference type="PANTHER" id="PTHR34585:SF22">
    <property type="entry name" value="HELIX-TURN-HELIX DOMAIN-CONTAINING PROTEIN"/>
    <property type="match status" value="1"/>
</dbReference>
<dbReference type="GO" id="GO:0003677">
    <property type="term" value="F:DNA binding"/>
    <property type="evidence" value="ECO:0007669"/>
    <property type="project" value="UniProtKB-KW"/>
</dbReference>
<comment type="caution">
    <text evidence="1">The sequence shown here is derived from an EMBL/GenBank/DDBJ whole genome shotgun (WGS) entry which is preliminary data.</text>
</comment>
<reference evidence="1 2" key="1">
    <citation type="submission" date="2018-06" db="EMBL/GenBank/DDBJ databases">
        <title>Novel Chryseobacterium species.</title>
        <authorList>
            <person name="Newman J."/>
            <person name="Hugo C."/>
            <person name="Oosthuizen L."/>
            <person name="Charimba G."/>
        </authorList>
    </citation>
    <scope>NUCLEOTIDE SEQUENCE [LARGE SCALE GENOMIC DNA]</scope>
    <source>
        <strain evidence="1 2">7_F195</strain>
    </source>
</reference>
<organism evidence="1 2">
    <name type="scientific">Chryseobacterium pennipullorum</name>
    <dbReference type="NCBI Taxonomy" id="2258963"/>
    <lineage>
        <taxon>Bacteria</taxon>
        <taxon>Pseudomonadati</taxon>
        <taxon>Bacteroidota</taxon>
        <taxon>Flavobacteriia</taxon>
        <taxon>Flavobacteriales</taxon>
        <taxon>Weeksellaceae</taxon>
        <taxon>Chryseobacterium group</taxon>
        <taxon>Chryseobacterium</taxon>
    </lineage>
</organism>
<protein>
    <submittedName>
        <fullName evidence="1">DNA-binding protein</fullName>
    </submittedName>
</protein>
<dbReference type="Proteomes" id="UP000256257">
    <property type="component" value="Unassembled WGS sequence"/>
</dbReference>
<dbReference type="EMBL" id="QNVV01000019">
    <property type="protein sequence ID" value="REC44615.1"/>
    <property type="molecule type" value="Genomic_DNA"/>
</dbReference>
<dbReference type="AlphaFoldDB" id="A0A3D9ATN3"/>